<comment type="caution">
    <text evidence="1">The sequence shown here is derived from an EMBL/GenBank/DDBJ whole genome shotgun (WGS) entry which is preliminary data.</text>
</comment>
<evidence type="ECO:0000313" key="1">
    <source>
        <dbReference type="EMBL" id="PXW98230.1"/>
    </source>
</evidence>
<accession>A0A318H432</accession>
<gene>
    <name evidence="1" type="ORF">C8E89_1451</name>
</gene>
<name>A0A318H432_9MYCO</name>
<evidence type="ECO:0000313" key="2">
    <source>
        <dbReference type="Proteomes" id="UP000247781"/>
    </source>
</evidence>
<dbReference type="AlphaFoldDB" id="A0A318H432"/>
<protein>
    <submittedName>
        <fullName evidence="1">Uncharacterized protein</fullName>
    </submittedName>
</protein>
<proteinExistence type="predicted"/>
<dbReference type="Proteomes" id="UP000247781">
    <property type="component" value="Unassembled WGS sequence"/>
</dbReference>
<reference evidence="2" key="1">
    <citation type="submission" date="2018-05" db="EMBL/GenBank/DDBJ databases">
        <authorList>
            <person name="Deangelis K."/>
            <person name="Huntemann M."/>
            <person name="Clum A."/>
            <person name="Pillay M."/>
            <person name="Palaniappan K."/>
            <person name="Varghese N."/>
            <person name="Mikhailova N."/>
            <person name="Stamatis D."/>
            <person name="Reddy T."/>
            <person name="Daum C."/>
            <person name="Shapiro N."/>
            <person name="Ivanova N."/>
            <person name="Kyrpides N."/>
            <person name="Woyke T."/>
        </authorList>
    </citation>
    <scope>NUCLEOTIDE SEQUENCE [LARGE SCALE GENOMIC DNA]</scope>
    <source>
        <strain evidence="2">GAS496</strain>
    </source>
</reference>
<dbReference type="EMBL" id="QJJU01000045">
    <property type="protein sequence ID" value="PXW98230.1"/>
    <property type="molecule type" value="Genomic_DNA"/>
</dbReference>
<feature type="non-terminal residue" evidence="1">
    <location>
        <position position="1"/>
    </location>
</feature>
<keyword evidence="2" id="KW-1185">Reference proteome</keyword>
<organism evidence="1 2">
    <name type="scientific">Mycolicibacterium moriokaense</name>
    <dbReference type="NCBI Taxonomy" id="39691"/>
    <lineage>
        <taxon>Bacteria</taxon>
        <taxon>Bacillati</taxon>
        <taxon>Actinomycetota</taxon>
        <taxon>Actinomycetes</taxon>
        <taxon>Mycobacteriales</taxon>
        <taxon>Mycobacteriaceae</taxon>
        <taxon>Mycolicibacterium</taxon>
    </lineage>
</organism>
<reference evidence="1 2" key="2">
    <citation type="submission" date="2018-06" db="EMBL/GenBank/DDBJ databases">
        <title>Sequencing of bacterial isolates from soil warming experiment in Harvard Forest, Massachusetts, USA.</title>
        <authorList>
            <person name="Deangelis K.PhD."/>
        </authorList>
    </citation>
    <scope>NUCLEOTIDE SEQUENCE [LARGE SCALE GENOMIC DNA]</scope>
    <source>
        <strain evidence="1 2">GAS496</strain>
    </source>
</reference>
<sequence length="44" mass="4964">AEIGFYDRPDTVMVSSVFAEDENAEEVSRNQLATMSDYISKYGK</sequence>